<dbReference type="Proteomes" id="UP001597532">
    <property type="component" value="Unassembled WGS sequence"/>
</dbReference>
<name>A0ABW5VDV6_9FLAO</name>
<dbReference type="PANTHER" id="PTHR13847">
    <property type="entry name" value="SARCOSINE DEHYDROGENASE-RELATED"/>
    <property type="match status" value="1"/>
</dbReference>
<feature type="domain" description="FAD dependent oxidoreductase" evidence="1">
    <location>
        <begin position="16"/>
        <end position="369"/>
    </location>
</feature>
<dbReference type="Pfam" id="PF01266">
    <property type="entry name" value="DAO"/>
    <property type="match status" value="1"/>
</dbReference>
<dbReference type="EC" id="1.-.-.-" evidence="2"/>
<reference evidence="3" key="1">
    <citation type="journal article" date="2019" name="Int. J. Syst. Evol. Microbiol.">
        <title>The Global Catalogue of Microorganisms (GCM) 10K type strain sequencing project: providing services to taxonomists for standard genome sequencing and annotation.</title>
        <authorList>
            <consortium name="The Broad Institute Genomics Platform"/>
            <consortium name="The Broad Institute Genome Sequencing Center for Infectious Disease"/>
            <person name="Wu L."/>
            <person name="Ma J."/>
        </authorList>
    </citation>
    <scope>NUCLEOTIDE SEQUENCE [LARGE SCALE GENOMIC DNA]</scope>
    <source>
        <strain evidence="3">KCTC 52924</strain>
    </source>
</reference>
<evidence type="ECO:0000313" key="2">
    <source>
        <dbReference type="EMBL" id="MFD2788441.1"/>
    </source>
</evidence>
<dbReference type="InterPro" id="IPR006076">
    <property type="entry name" value="FAD-dep_OxRdtase"/>
</dbReference>
<dbReference type="GO" id="GO:0016491">
    <property type="term" value="F:oxidoreductase activity"/>
    <property type="evidence" value="ECO:0007669"/>
    <property type="project" value="UniProtKB-KW"/>
</dbReference>
<dbReference type="Gene3D" id="3.30.9.10">
    <property type="entry name" value="D-Amino Acid Oxidase, subunit A, domain 2"/>
    <property type="match status" value="1"/>
</dbReference>
<proteinExistence type="predicted"/>
<gene>
    <name evidence="2" type="ORF">ACFS1K_01555</name>
</gene>
<dbReference type="EMBL" id="JBHUOK010000003">
    <property type="protein sequence ID" value="MFD2788441.1"/>
    <property type="molecule type" value="Genomic_DNA"/>
</dbReference>
<dbReference type="PANTHER" id="PTHR13847:SF281">
    <property type="entry name" value="FAD DEPENDENT OXIDOREDUCTASE DOMAIN-CONTAINING PROTEIN"/>
    <property type="match status" value="1"/>
</dbReference>
<keyword evidence="2" id="KW-0560">Oxidoreductase</keyword>
<sequence length="370" mass="41880">MNLSYWEYKTWLADMDFTIVGSGIVGLNCALQLRSRFPKAKILVLEKGILPQGASTKNAGFTCFGSISEILSDLGSHTEEEVLQLVQKRWDGVQLLRKNLGDAQMDYQNHGGHEVFLNEHQELYHHCLEGMERVNHLLNSVFNANCFTLYSNTYNFKKVQENYISSPFEGQINTGMMMETLLRKVQNSGINVLNAIAVKSYVETHSHLVVQTDKFEFKTQQLLVATNGFAAQLIKEDVRPARAQVLITKPIDHLQIKGTFHLEEGYYYFRNIDNRILLGGGRNLDFKGEETTNFGETQMVQERLEEILRTIILPHTPYQIDRRWSGIMGIGSQKKPIVKQLSNRVYCGVRMGGMGIAIGSSIGNELANLV</sequence>
<protein>
    <submittedName>
        <fullName evidence="2">NAD(P)/FAD-dependent oxidoreductase</fullName>
        <ecNumber evidence="2">1.-.-.-</ecNumber>
    </submittedName>
</protein>
<accession>A0ABW5VDV6</accession>
<comment type="caution">
    <text evidence="2">The sequence shown here is derived from an EMBL/GenBank/DDBJ whole genome shotgun (WGS) entry which is preliminary data.</text>
</comment>
<keyword evidence="3" id="KW-1185">Reference proteome</keyword>
<dbReference type="SUPFAM" id="SSF51905">
    <property type="entry name" value="FAD/NAD(P)-binding domain"/>
    <property type="match status" value="1"/>
</dbReference>
<evidence type="ECO:0000313" key="3">
    <source>
        <dbReference type="Proteomes" id="UP001597532"/>
    </source>
</evidence>
<dbReference type="Gene3D" id="3.50.50.60">
    <property type="entry name" value="FAD/NAD(P)-binding domain"/>
    <property type="match status" value="1"/>
</dbReference>
<evidence type="ECO:0000259" key="1">
    <source>
        <dbReference type="Pfam" id="PF01266"/>
    </source>
</evidence>
<dbReference type="InterPro" id="IPR036188">
    <property type="entry name" value="FAD/NAD-bd_sf"/>
</dbReference>
<dbReference type="RefSeq" id="WP_251807238.1">
    <property type="nucleotide sequence ID" value="NZ_CP166679.1"/>
</dbReference>
<organism evidence="2 3">
    <name type="scientific">Arenibacter antarcticus</name>
    <dbReference type="NCBI Taxonomy" id="2040469"/>
    <lineage>
        <taxon>Bacteria</taxon>
        <taxon>Pseudomonadati</taxon>
        <taxon>Bacteroidota</taxon>
        <taxon>Flavobacteriia</taxon>
        <taxon>Flavobacteriales</taxon>
        <taxon>Flavobacteriaceae</taxon>
        <taxon>Arenibacter</taxon>
    </lineage>
</organism>